<dbReference type="InterPro" id="IPR018710">
    <property type="entry name" value="DUF2232"/>
</dbReference>
<dbReference type="Pfam" id="PF09991">
    <property type="entry name" value="DUF2232"/>
    <property type="match status" value="1"/>
</dbReference>
<sequence length="315" mass="34951">MKNRNTYKLTEGAILLAIFAVLLLISLYVPGLGLVATLFMPLPFMMFAAKNDGKSAAVFTVAAVLISLIFGTLLAIPLALAHGSTGAVMGYMISKGKGRLAIFVAGSLVFLVNTVLQYAAAVALFKINFIDEMLAAFRESISMSAGMMERMGQTVDDGVMEQLEGTVELMETLMPSMFVLASFLIVFLVQLVSIPILKRFGIDVSRWKPFRELRLPKSVLWYYLFSLISSMLISPDTGGYWVWAVTNLLFVLQFLILLQGFSLIAYFYHVKGYSKAIFVVTVILALLIPILLYIVRILGIIDLGFDLRKRLEEKK</sequence>
<feature type="transmembrane region" description="Helical" evidence="1">
    <location>
        <begin position="240"/>
        <end position="264"/>
    </location>
</feature>
<feature type="transmembrane region" description="Helical" evidence="1">
    <location>
        <begin position="177"/>
        <end position="197"/>
    </location>
</feature>
<feature type="transmembrane region" description="Helical" evidence="1">
    <location>
        <begin position="218"/>
        <end position="234"/>
    </location>
</feature>
<feature type="transmembrane region" description="Helical" evidence="1">
    <location>
        <begin position="12"/>
        <end position="36"/>
    </location>
</feature>
<proteinExistence type="predicted"/>
<accession>A0A0M2SQN3</accession>
<evidence type="ECO:0000313" key="3">
    <source>
        <dbReference type="Proteomes" id="UP000034166"/>
    </source>
</evidence>
<dbReference type="PANTHER" id="PTHR41324:SF1">
    <property type="entry name" value="DUF2232 DOMAIN-CONTAINING PROTEIN"/>
    <property type="match status" value="1"/>
</dbReference>
<evidence type="ECO:0000313" key="2">
    <source>
        <dbReference type="EMBL" id="KKK36854.1"/>
    </source>
</evidence>
<protein>
    <submittedName>
        <fullName evidence="2">Membrane protein</fullName>
    </submittedName>
</protein>
<name>A0A0M2SQN3_9BACI</name>
<dbReference type="Proteomes" id="UP000034166">
    <property type="component" value="Unassembled WGS sequence"/>
</dbReference>
<evidence type="ECO:0000256" key="1">
    <source>
        <dbReference type="SAM" id="Phobius"/>
    </source>
</evidence>
<organism evidence="2 3">
    <name type="scientific">Mesobacillus campisalis</name>
    <dbReference type="NCBI Taxonomy" id="1408103"/>
    <lineage>
        <taxon>Bacteria</taxon>
        <taxon>Bacillati</taxon>
        <taxon>Bacillota</taxon>
        <taxon>Bacilli</taxon>
        <taxon>Bacillales</taxon>
        <taxon>Bacillaceae</taxon>
        <taxon>Mesobacillus</taxon>
    </lineage>
</organism>
<gene>
    <name evidence="2" type="ORF">WQ57_17020</name>
</gene>
<keyword evidence="1" id="KW-0812">Transmembrane</keyword>
<dbReference type="EMBL" id="LAYY01000021">
    <property type="protein sequence ID" value="KKK36854.1"/>
    <property type="molecule type" value="Genomic_DNA"/>
</dbReference>
<keyword evidence="1" id="KW-1133">Transmembrane helix</keyword>
<dbReference type="PATRIC" id="fig|1408103.3.peg.3787"/>
<dbReference type="OrthoDB" id="2987886at2"/>
<keyword evidence="3" id="KW-1185">Reference proteome</keyword>
<keyword evidence="1" id="KW-0472">Membrane</keyword>
<reference evidence="2 3" key="1">
    <citation type="submission" date="2015-04" db="EMBL/GenBank/DDBJ databases">
        <title>Taxonomic description and genome sequence of Bacillus campisalis sp. nov., a novel member of the genus Bacillus isolated from solar saltern.</title>
        <authorList>
            <person name="Mathan Kumar R."/>
            <person name="Kaur G."/>
            <person name="Kumar A."/>
            <person name="Singh N.K."/>
            <person name="Kaur N."/>
            <person name="Kumar N."/>
            <person name="Mayilraj S."/>
        </authorList>
    </citation>
    <scope>NUCLEOTIDE SEQUENCE [LARGE SCALE GENOMIC DNA]</scope>
    <source>
        <strain evidence="2 3">SA2-6</strain>
    </source>
</reference>
<dbReference type="RefSeq" id="WP_046524966.1">
    <property type="nucleotide sequence ID" value="NZ_LAYY01000021.1"/>
</dbReference>
<feature type="transmembrane region" description="Helical" evidence="1">
    <location>
        <begin position="56"/>
        <end position="80"/>
    </location>
</feature>
<dbReference type="PANTHER" id="PTHR41324">
    <property type="entry name" value="MEMBRANE PROTEIN-RELATED"/>
    <property type="match status" value="1"/>
</dbReference>
<dbReference type="AlphaFoldDB" id="A0A0M2SQN3"/>
<comment type="caution">
    <text evidence="2">The sequence shown here is derived from an EMBL/GenBank/DDBJ whole genome shotgun (WGS) entry which is preliminary data.</text>
</comment>
<feature type="transmembrane region" description="Helical" evidence="1">
    <location>
        <begin position="276"/>
        <end position="301"/>
    </location>
</feature>
<feature type="transmembrane region" description="Helical" evidence="1">
    <location>
        <begin position="100"/>
        <end position="125"/>
    </location>
</feature>